<dbReference type="GO" id="GO:0016251">
    <property type="term" value="F:RNA polymerase II general transcription initiation factor activity"/>
    <property type="evidence" value="ECO:0007669"/>
    <property type="project" value="TreeGrafter"/>
</dbReference>
<feature type="compositionally biased region" description="Low complexity" evidence="1">
    <location>
        <begin position="445"/>
        <end position="458"/>
    </location>
</feature>
<protein>
    <submittedName>
        <fullName evidence="3">(Mediterranean fruit fly) hypothetical protein</fullName>
    </submittedName>
</protein>
<dbReference type="InterPro" id="IPR057991">
    <property type="entry name" value="TPR_TAF2_C"/>
</dbReference>
<feature type="region of interest" description="Disordered" evidence="1">
    <location>
        <begin position="237"/>
        <end position="261"/>
    </location>
</feature>
<feature type="region of interest" description="Disordered" evidence="1">
    <location>
        <begin position="371"/>
        <end position="458"/>
    </location>
</feature>
<comment type="caution">
    <text evidence="3">The sequence shown here is derived from an EMBL/GenBank/DDBJ whole genome shotgun (WGS) entry which is preliminary data.</text>
</comment>
<organism evidence="3 4">
    <name type="scientific">Ceratitis capitata</name>
    <name type="common">Mediterranean fruit fly</name>
    <name type="synonym">Tephritis capitata</name>
    <dbReference type="NCBI Taxonomy" id="7213"/>
    <lineage>
        <taxon>Eukaryota</taxon>
        <taxon>Metazoa</taxon>
        <taxon>Ecdysozoa</taxon>
        <taxon>Arthropoda</taxon>
        <taxon>Hexapoda</taxon>
        <taxon>Insecta</taxon>
        <taxon>Pterygota</taxon>
        <taxon>Neoptera</taxon>
        <taxon>Endopterygota</taxon>
        <taxon>Diptera</taxon>
        <taxon>Brachycera</taxon>
        <taxon>Muscomorpha</taxon>
        <taxon>Tephritoidea</taxon>
        <taxon>Tephritidae</taxon>
        <taxon>Ceratitis</taxon>
        <taxon>Ceratitis</taxon>
    </lineage>
</organism>
<proteinExistence type="predicted"/>
<feature type="compositionally biased region" description="Basic residues" evidence="1">
    <location>
        <begin position="388"/>
        <end position="408"/>
    </location>
</feature>
<feature type="domain" description="Transcription initiation factor TFIID subunit 2 TPR repeats" evidence="2">
    <location>
        <begin position="1"/>
        <end position="230"/>
    </location>
</feature>
<keyword evidence="4" id="KW-1185">Reference proteome</keyword>
<evidence type="ECO:0000259" key="2">
    <source>
        <dbReference type="Pfam" id="PF25577"/>
    </source>
</evidence>
<dbReference type="GO" id="GO:0000976">
    <property type="term" value="F:transcription cis-regulatory region binding"/>
    <property type="evidence" value="ECO:0007669"/>
    <property type="project" value="TreeGrafter"/>
</dbReference>
<dbReference type="GO" id="GO:0006367">
    <property type="term" value="P:transcription initiation at RNA polymerase II promoter"/>
    <property type="evidence" value="ECO:0007669"/>
    <property type="project" value="TreeGrafter"/>
</dbReference>
<dbReference type="GO" id="GO:0005669">
    <property type="term" value="C:transcription factor TFIID complex"/>
    <property type="evidence" value="ECO:0007669"/>
    <property type="project" value="InterPro"/>
</dbReference>
<dbReference type="EMBL" id="CAJHJT010000034">
    <property type="protein sequence ID" value="CAD7003650.1"/>
    <property type="molecule type" value="Genomic_DNA"/>
</dbReference>
<feature type="compositionally biased region" description="Basic and acidic residues" evidence="1">
    <location>
        <begin position="373"/>
        <end position="387"/>
    </location>
</feature>
<gene>
    <name evidence="3" type="ORF">CCAP1982_LOCUS12088</name>
</gene>
<dbReference type="Proteomes" id="UP000606786">
    <property type="component" value="Unassembled WGS sequence"/>
</dbReference>
<dbReference type="PANTHER" id="PTHR15137:SF9">
    <property type="entry name" value="TRANSCRIPTION INITIATION FACTOR TFIID SUBUNIT 2"/>
    <property type="match status" value="1"/>
</dbReference>
<evidence type="ECO:0000256" key="1">
    <source>
        <dbReference type="SAM" id="MobiDB-lite"/>
    </source>
</evidence>
<dbReference type="PANTHER" id="PTHR15137">
    <property type="entry name" value="TRANSCRIPTION INITIATION FACTOR TFIID"/>
    <property type="match status" value="1"/>
</dbReference>
<evidence type="ECO:0000313" key="4">
    <source>
        <dbReference type="Proteomes" id="UP000606786"/>
    </source>
</evidence>
<feature type="compositionally biased region" description="Basic and acidic residues" evidence="1">
    <location>
        <begin position="409"/>
        <end position="436"/>
    </location>
</feature>
<accession>A0A811UXL3</accession>
<dbReference type="InterPro" id="IPR037813">
    <property type="entry name" value="TAF2"/>
</dbReference>
<evidence type="ECO:0000313" key="3">
    <source>
        <dbReference type="EMBL" id="CAD7003650.1"/>
    </source>
</evidence>
<dbReference type="AlphaFoldDB" id="A0A811UXL3"/>
<dbReference type="Pfam" id="PF25577">
    <property type="entry name" value="TPR_TAF2_C"/>
    <property type="match status" value="1"/>
</dbReference>
<name>A0A811UXL3_CERCA</name>
<dbReference type="GO" id="GO:0003682">
    <property type="term" value="F:chromatin binding"/>
    <property type="evidence" value="ECO:0007669"/>
    <property type="project" value="TreeGrafter"/>
</dbReference>
<reference evidence="3" key="1">
    <citation type="submission" date="2020-11" db="EMBL/GenBank/DDBJ databases">
        <authorList>
            <person name="Whitehead M."/>
        </authorList>
    </citation>
    <scope>NUCLEOTIDE SEQUENCE</scope>
    <source>
        <strain evidence="3">EGII</strain>
    </source>
</reference>
<sequence>MAGLRTSHGICPPEVIRFILDLFKYNDNTRNHYSDVYYRAALVDALGNSITPVVSVALRGTPITSDSLSADAKLVLEEVTRLLNMEKNLPSYKYMVSVSCLKVIRKLQKCGHLPSLPKIYRCYAAYGQYIDLRIAAMECLVDFVKTDPDPAARHALAQLLIDNPPFTRESRSSRLDRPELVERLWVNMNHKLAFDTKLRCDMVDLYHALYGTKRPLCLQSAEVSNMYKEIIKEGNKKANMPGSDVVSNNESKAPPPTKEDKDEVVDIVEEQIKNTVTPMKRTATEAFEVDNEIIKLETTEVVTVVEENDMKVESIENQTKIDVKEDVVEKAAVLSPEPKRLKSEIFEEDDNSVTIIDIGDTSLMKADSSFEANKTDADSRHKGENTTKQKKKKKDKKKHKHKHKHKHNKEKERDKERERKDKKDPSISRIQAKEATPETLSSADSSNSNSNPPTLNLT</sequence>
<dbReference type="OrthoDB" id="308861at2759"/>